<dbReference type="SMART" id="SM00256">
    <property type="entry name" value="FBOX"/>
    <property type="match status" value="1"/>
</dbReference>
<dbReference type="GO" id="GO:0004857">
    <property type="term" value="F:enzyme inhibitor activity"/>
    <property type="evidence" value="ECO:0007669"/>
    <property type="project" value="InterPro"/>
</dbReference>
<dbReference type="CDD" id="cd22162">
    <property type="entry name" value="F-box_AtSKIP3-like"/>
    <property type="match status" value="1"/>
</dbReference>
<dbReference type="PANTHER" id="PTHR32278">
    <property type="entry name" value="F-BOX DOMAIN-CONTAINING PROTEIN"/>
    <property type="match status" value="1"/>
</dbReference>
<evidence type="ECO:0000259" key="2">
    <source>
        <dbReference type="SMART" id="SM00856"/>
    </source>
</evidence>
<evidence type="ECO:0000313" key="3">
    <source>
        <dbReference type="EMBL" id="VFU31889.1"/>
    </source>
</evidence>
<dbReference type="CDD" id="cd14859">
    <property type="entry name" value="PMEI_like"/>
    <property type="match status" value="2"/>
</dbReference>
<dbReference type="Pfam" id="PF04043">
    <property type="entry name" value="PMEI"/>
    <property type="match status" value="2"/>
</dbReference>
<dbReference type="InterPro" id="IPR035513">
    <property type="entry name" value="Invertase/methylesterase_inhib"/>
</dbReference>
<accession>A0A6N2L3R1</accession>
<dbReference type="Pfam" id="PF00646">
    <property type="entry name" value="F-box"/>
    <property type="match status" value="1"/>
</dbReference>
<protein>
    <recommendedName>
        <fullName evidence="4">F-box domain-containing protein</fullName>
    </recommendedName>
</protein>
<proteinExistence type="predicted"/>
<evidence type="ECO:0008006" key="4">
    <source>
        <dbReference type="Google" id="ProtNLM"/>
    </source>
</evidence>
<dbReference type="Gene3D" id="1.20.140.40">
    <property type="entry name" value="Invertase/pectin methylesterase inhibitor family protein"/>
    <property type="match status" value="2"/>
</dbReference>
<dbReference type="AlphaFoldDB" id="A0A6N2L3R1"/>
<dbReference type="Gene3D" id="1.20.1280.50">
    <property type="match status" value="1"/>
</dbReference>
<dbReference type="SUPFAM" id="SSF81383">
    <property type="entry name" value="F-box domain"/>
    <property type="match status" value="1"/>
</dbReference>
<sequence length="670" mass="73999">MEGLMEDDEFKILPEGCVSTILSFTSPQDACKSSLVSTIFQSAADSDIVWERFLPVDYEDIVSKSNVRFKFSSKKELFLHLCNSLLIDGGRMSFRIERSSGKKSFILSAGDLQITWSNDPLYWHWASLPESRFSEVAVLRTVSWLEIVGKIKTQMLSPNTKYGAYLILKISERSYGLDSMPSEISVEVGNSQGSTTTAYLRLAREHARKQQMERLFYGNRMEMLKSRVVEGDGRAPSERDDGWLEIELGEFFSGENDEEVKMSLVEVKGHHLKGGLIIEGIEKLLSYEQIHGKFNTEILWIRHSTIALRLATSNHKAKSRTHEQEEIVLQEREDGWIEIGIGSFCNGEHLKGGLITMGSKNLPSIFATIVFFLLLNLPSQTQATVGALVSKVCMQSDSYKSCVQMLISHPQTSAAHTVKQMAQNALVLAKKDAIATSNFFTGLASTIPESKPALLQCAAYFKEAVMFLNLKGLEEGSASLDVHYALDQAGSCETALSSARVHVASATDRIQKWKNVFSAAYAAVVTVCAQTVNLSYEFCVNFLMANPKSLLVNNMKAVAENALDMARRETADTSSFFAAFLKRKDINPASKAVLESCSSLFKQAITFLNLNGLSGGTATLDMHSALDKATECKSELSAANVSIKSVAEKLEGWRNFYSIASAAVRVVENP</sequence>
<reference evidence="3" key="1">
    <citation type="submission" date="2019-03" db="EMBL/GenBank/DDBJ databases">
        <authorList>
            <person name="Mank J."/>
            <person name="Almeida P."/>
        </authorList>
    </citation>
    <scope>NUCLEOTIDE SEQUENCE</scope>
    <source>
        <strain evidence="3">78183</strain>
    </source>
</reference>
<dbReference type="InterPro" id="IPR025886">
    <property type="entry name" value="PP2-like"/>
</dbReference>
<dbReference type="PANTHER" id="PTHR32278:SF145">
    <property type="entry name" value="F-BOX DOMAIN-CONTAINING PROTEIN"/>
    <property type="match status" value="1"/>
</dbReference>
<dbReference type="SMART" id="SM00856">
    <property type="entry name" value="PMEI"/>
    <property type="match status" value="2"/>
</dbReference>
<feature type="domain" description="Pectinesterase inhibitor" evidence="2">
    <location>
        <begin position="519"/>
        <end position="663"/>
    </location>
</feature>
<evidence type="ECO:0000259" key="1">
    <source>
        <dbReference type="SMART" id="SM00256"/>
    </source>
</evidence>
<dbReference type="InterPro" id="IPR036047">
    <property type="entry name" value="F-box-like_dom_sf"/>
</dbReference>
<dbReference type="SUPFAM" id="SSF101148">
    <property type="entry name" value="Plant invertase/pectin methylesterase inhibitor"/>
    <property type="match status" value="2"/>
</dbReference>
<dbReference type="Pfam" id="PF14299">
    <property type="entry name" value="PP2"/>
    <property type="match status" value="1"/>
</dbReference>
<gene>
    <name evidence="3" type="ORF">SVIM_LOCUS137803</name>
</gene>
<dbReference type="InterPro" id="IPR001810">
    <property type="entry name" value="F-box_dom"/>
</dbReference>
<feature type="domain" description="F-box" evidence="1">
    <location>
        <begin position="13"/>
        <end position="53"/>
    </location>
</feature>
<organism evidence="3">
    <name type="scientific">Salix viminalis</name>
    <name type="common">Common osier</name>
    <name type="synonym">Basket willow</name>
    <dbReference type="NCBI Taxonomy" id="40686"/>
    <lineage>
        <taxon>Eukaryota</taxon>
        <taxon>Viridiplantae</taxon>
        <taxon>Streptophyta</taxon>
        <taxon>Embryophyta</taxon>
        <taxon>Tracheophyta</taxon>
        <taxon>Spermatophyta</taxon>
        <taxon>Magnoliopsida</taxon>
        <taxon>eudicotyledons</taxon>
        <taxon>Gunneridae</taxon>
        <taxon>Pentapetalae</taxon>
        <taxon>rosids</taxon>
        <taxon>fabids</taxon>
        <taxon>Malpighiales</taxon>
        <taxon>Salicaceae</taxon>
        <taxon>Saliceae</taxon>
        <taxon>Salix</taxon>
    </lineage>
</organism>
<name>A0A6N2L3R1_SALVM</name>
<feature type="domain" description="Pectinesterase inhibitor" evidence="2">
    <location>
        <begin position="384"/>
        <end position="510"/>
    </location>
</feature>
<dbReference type="EMBL" id="CAADRP010000779">
    <property type="protein sequence ID" value="VFU31889.1"/>
    <property type="molecule type" value="Genomic_DNA"/>
</dbReference>
<dbReference type="NCBIfam" id="TIGR01614">
    <property type="entry name" value="PME_inhib"/>
    <property type="match status" value="2"/>
</dbReference>
<dbReference type="InterPro" id="IPR006501">
    <property type="entry name" value="Pectinesterase_inhib_dom"/>
</dbReference>